<dbReference type="ExpressionAtlas" id="C0PP33">
    <property type="expression patterns" value="baseline and differential"/>
</dbReference>
<name>C0PP33_MAIZE</name>
<accession>C0PP33</accession>
<evidence type="ECO:0000259" key="2">
    <source>
        <dbReference type="Pfam" id="PF16495"/>
    </source>
</evidence>
<evidence type="ECO:0000313" key="3">
    <source>
        <dbReference type="EMBL" id="ACN36949.1"/>
    </source>
</evidence>
<organism evidence="3">
    <name type="scientific">Zea mays</name>
    <name type="common">Maize</name>
    <dbReference type="NCBI Taxonomy" id="4577"/>
    <lineage>
        <taxon>Eukaryota</taxon>
        <taxon>Viridiplantae</taxon>
        <taxon>Streptophyta</taxon>
        <taxon>Embryophyta</taxon>
        <taxon>Tracheophyta</taxon>
        <taxon>Spermatophyta</taxon>
        <taxon>Magnoliopsida</taxon>
        <taxon>Liliopsida</taxon>
        <taxon>Poales</taxon>
        <taxon>Poaceae</taxon>
        <taxon>PACMAD clade</taxon>
        <taxon>Panicoideae</taxon>
        <taxon>Andropogonodae</taxon>
        <taxon>Andropogoneae</taxon>
        <taxon>Tripsacinae</taxon>
        <taxon>Zea</taxon>
    </lineage>
</organism>
<proteinExistence type="evidence at transcript level"/>
<dbReference type="AlphaFoldDB" id="C0PP33"/>
<evidence type="ECO:0000256" key="1">
    <source>
        <dbReference type="ARBA" id="ARBA00023242"/>
    </source>
</evidence>
<dbReference type="Pfam" id="PF16495">
    <property type="entry name" value="SWIRM-assoc_1"/>
    <property type="match status" value="1"/>
</dbReference>
<dbReference type="PANTHER" id="PTHR12802">
    <property type="entry name" value="SWI/SNF COMPLEX-RELATED"/>
    <property type="match status" value="1"/>
</dbReference>
<keyword evidence="1" id="KW-0539">Nucleus</keyword>
<sequence length="120" mass="13642">MHGQSGSDKQEKKFIASAYQLRAAVATAVGVAAARAKMLADQEEREMELLMASVIETQLRKMQYKIKHFEELDSLMDQEYTAIQQMKGSLMNEWIKVLEHAFRAGVSLPRDELLTKLLLN</sequence>
<feature type="domain" description="SMARCC C-terminal" evidence="2">
    <location>
        <begin position="27"/>
        <end position="100"/>
    </location>
</feature>
<reference evidence="3" key="1">
    <citation type="journal article" date="2009" name="PLoS Genet.">
        <title>Sequencing, mapping, and analysis of 27,455 maize full-length cDNAs.</title>
        <authorList>
            <person name="Soderlund C."/>
            <person name="Descour A."/>
            <person name="Kudrna D."/>
            <person name="Bomhoff M."/>
            <person name="Boyd L."/>
            <person name="Currie J."/>
            <person name="Angelova A."/>
            <person name="Collura K."/>
            <person name="Wissotski M."/>
            <person name="Ashley E."/>
            <person name="Morrow D."/>
            <person name="Fernandes J."/>
            <person name="Walbot V."/>
            <person name="Yu Y."/>
        </authorList>
    </citation>
    <scope>NUCLEOTIDE SEQUENCE</scope>
    <source>
        <strain evidence="3">B73</strain>
    </source>
</reference>
<protein>
    <recommendedName>
        <fullName evidence="2">SMARCC C-terminal domain-containing protein</fullName>
    </recommendedName>
</protein>
<dbReference type="InterPro" id="IPR032451">
    <property type="entry name" value="SMARCC_C"/>
</dbReference>
<dbReference type="PANTHER" id="PTHR12802:SF140">
    <property type="entry name" value="SWI_SNF COMPLEX SUBUNIT SWI3A"/>
    <property type="match status" value="1"/>
</dbReference>
<dbReference type="EMBL" id="BT070052">
    <property type="protein sequence ID" value="ACN36949.1"/>
    <property type="molecule type" value="mRNA"/>
</dbReference>